<accession>A0A5K1JX06</accession>
<dbReference type="SMART" id="SM00220">
    <property type="entry name" value="S_TKc"/>
    <property type="match status" value="1"/>
</dbReference>
<protein>
    <submittedName>
        <fullName evidence="2">Serine/threonine-protein kinase SMU1 (EC)</fullName>
        <ecNumber evidence="2">2.7.11.1</ecNumber>
    </submittedName>
</protein>
<dbReference type="EMBL" id="LR726054">
    <property type="protein sequence ID" value="VWO96994.1"/>
    <property type="molecule type" value="Genomic_DNA"/>
</dbReference>
<gene>
    <name evidence="2" type="primary">Q4P5N0</name>
</gene>
<proteinExistence type="predicted"/>
<feature type="domain" description="Protein kinase" evidence="1">
    <location>
        <begin position="9"/>
        <end position="373"/>
    </location>
</feature>
<evidence type="ECO:0000313" key="2">
    <source>
        <dbReference type="EMBL" id="VWO96994.1"/>
    </source>
</evidence>
<keyword evidence="2" id="KW-0808">Transferase</keyword>
<dbReference type="AlphaFoldDB" id="A0A5K1JX06"/>
<keyword evidence="2" id="KW-0418">Kinase</keyword>
<dbReference type="GO" id="GO:0005524">
    <property type="term" value="F:ATP binding"/>
    <property type="evidence" value="ECO:0007669"/>
    <property type="project" value="InterPro"/>
</dbReference>
<dbReference type="EC" id="2.7.11.1" evidence="2"/>
<evidence type="ECO:0000259" key="1">
    <source>
        <dbReference type="PROSITE" id="PS50011"/>
    </source>
</evidence>
<dbReference type="SUPFAM" id="SSF56112">
    <property type="entry name" value="Protein kinase-like (PK-like)"/>
    <property type="match status" value="1"/>
</dbReference>
<reference evidence="2" key="1">
    <citation type="submission" date="2019-10" db="EMBL/GenBank/DDBJ databases">
        <authorList>
            <person name="Nor Muhammad N."/>
        </authorList>
    </citation>
    <scope>NUCLEOTIDE SEQUENCE</scope>
</reference>
<dbReference type="GO" id="GO:0004674">
    <property type="term" value="F:protein serine/threonine kinase activity"/>
    <property type="evidence" value="ECO:0007669"/>
    <property type="project" value="UniProtKB-EC"/>
</dbReference>
<dbReference type="InterPro" id="IPR011009">
    <property type="entry name" value="Kinase-like_dom_sf"/>
</dbReference>
<sequence>MASAQQSHPLRSNAVKGGLFEDEYLWRDHQKWLEACGYVLRPRYRTDWEPSWLKSKENPDNCEDGQSPMRTVVMDALRTSDNRLVSIKRVKKLDHPQEEEIIRYFSTDPLASDPSNHSIPVYEVLQSPHMDDIQFLVMPYLICITDVKFATLGEIIECIRQLFEGLRFMHSHYVAHCDVHMMNAMMDPVPLFSERPHPIDLSRSYDFKRKTKQYTRTGHPTRYYYIDFGLSYRLSPQEGNPLVPVAFGGDKSVPEYNDPSTPKDPYKIDVYCLGNLIREDMMGRASGLDFLRPLVDDMVDPDPARRPSMDEACMRLEKLIASLPRRKLRSRVVYWSENPIARLYRDCRHVFRILFWIATGTPAVPSLAPTSRG</sequence>
<dbReference type="Gene3D" id="1.10.510.10">
    <property type="entry name" value="Transferase(Phosphotransferase) domain 1"/>
    <property type="match status" value="1"/>
</dbReference>
<name>A0A5K1JX06_9APHY</name>
<organism evidence="2">
    <name type="scientific">Ganoderma boninense</name>
    <dbReference type="NCBI Taxonomy" id="34458"/>
    <lineage>
        <taxon>Eukaryota</taxon>
        <taxon>Fungi</taxon>
        <taxon>Dikarya</taxon>
        <taxon>Basidiomycota</taxon>
        <taxon>Agaricomycotina</taxon>
        <taxon>Agaricomycetes</taxon>
        <taxon>Polyporales</taxon>
        <taxon>Polyporaceae</taxon>
        <taxon>Ganoderma</taxon>
    </lineage>
</organism>
<dbReference type="InterPro" id="IPR000719">
    <property type="entry name" value="Prot_kinase_dom"/>
</dbReference>
<dbReference type="PROSITE" id="PS50011">
    <property type="entry name" value="PROTEIN_KINASE_DOM"/>
    <property type="match status" value="1"/>
</dbReference>